<evidence type="ECO:0000313" key="5">
    <source>
        <dbReference type="Proteomes" id="UP000008312"/>
    </source>
</evidence>
<dbReference type="GO" id="GO:0035312">
    <property type="term" value="F:5'-3' DNA exonuclease activity"/>
    <property type="evidence" value="ECO:0007669"/>
    <property type="project" value="TreeGrafter"/>
</dbReference>
<dbReference type="PANTHER" id="PTHR23240">
    <property type="entry name" value="DNA CROSS-LINK REPAIR PROTEIN PSO2/SNM1-RELATED"/>
    <property type="match status" value="1"/>
</dbReference>
<dbReference type="SUPFAM" id="SSF56281">
    <property type="entry name" value="Metallo-hydrolase/oxidoreductase"/>
    <property type="match status" value="1"/>
</dbReference>
<dbReference type="OrthoDB" id="262529at2759"/>
<evidence type="ECO:0000256" key="2">
    <source>
        <dbReference type="ARBA" id="ARBA00022801"/>
    </source>
</evidence>
<evidence type="ECO:0000256" key="1">
    <source>
        <dbReference type="ARBA" id="ARBA00022722"/>
    </source>
</evidence>
<keyword evidence="5" id="KW-1185">Reference proteome</keyword>
<dbReference type="GO" id="GO:0006303">
    <property type="term" value="P:double-strand break repair via nonhomologous end joining"/>
    <property type="evidence" value="ECO:0007669"/>
    <property type="project" value="TreeGrafter"/>
</dbReference>
<keyword evidence="2" id="KW-0378">Hydrolase</keyword>
<evidence type="ECO:0000256" key="3">
    <source>
        <dbReference type="ARBA" id="ARBA00022839"/>
    </source>
</evidence>
<dbReference type="RefSeq" id="XP_012899483.1">
    <property type="nucleotide sequence ID" value="XM_013044029.1"/>
</dbReference>
<accession>D8MBJ6</accession>
<gene>
    <name evidence="4" type="ORF">GSBLH_T00006924001</name>
</gene>
<dbReference type="Gene3D" id="3.40.50.12650">
    <property type="match status" value="1"/>
</dbReference>
<dbReference type="GO" id="GO:0003684">
    <property type="term" value="F:damaged DNA binding"/>
    <property type="evidence" value="ECO:0007669"/>
    <property type="project" value="TreeGrafter"/>
</dbReference>
<dbReference type="AlphaFoldDB" id="D8MBJ6"/>
<dbReference type="PANTHER" id="PTHR23240:SF8">
    <property type="entry name" value="PROTEIN ARTEMIS"/>
    <property type="match status" value="1"/>
</dbReference>
<dbReference type="GeneID" id="24923048"/>
<evidence type="ECO:0000313" key="4">
    <source>
        <dbReference type="EMBL" id="CBK25435.2"/>
    </source>
</evidence>
<dbReference type="Proteomes" id="UP000008312">
    <property type="component" value="Unassembled WGS sequence"/>
</dbReference>
<keyword evidence="1" id="KW-0540">Nuclease</keyword>
<dbReference type="Gene3D" id="3.60.15.10">
    <property type="entry name" value="Ribonuclease Z/Hydroxyacylglutathione hydrolase-like"/>
    <property type="match status" value="1"/>
</dbReference>
<sequence>MNYYTNVKYNCDSRHFHIFFQMVNRDCFIYNTNFGFDINLECYYLFISHCHTDHIPWNKIRTEITKKYLEIKYKFKADRPAVFTFNGQNYYICKFITVNEENTYYFFEDDDVKRVFQKERNEYISDSCCIISSLIHYEGDPYRNMKLALRMKLIDANHVPGSCMFVFWIYRIINNNTIYGKPQLYIYTGDYFLNDSIYKQLMKYRYEEKCYSTTIVNDNTRESDIDYALPTADEAFRKMKDFIENNKNQHNGTITVTIGADWGMENVWAMLAKEYETYIYVNELLYNLIQACWGEDIGQYFMIQKKCGDDRREYSGNKIRFELIPKKTFNREVTQWKDLMSHMIQRT</sequence>
<dbReference type="InParanoid" id="D8MBJ6"/>
<reference evidence="4" key="1">
    <citation type="submission" date="2010-02" db="EMBL/GenBank/DDBJ databases">
        <title>Sequencing and annotation of the Blastocystis hominis genome.</title>
        <authorList>
            <person name="Wincker P."/>
        </authorList>
    </citation>
    <scope>NUCLEOTIDE SEQUENCE</scope>
    <source>
        <strain evidence="4">Singapore isolate B</strain>
    </source>
</reference>
<protein>
    <recommendedName>
        <fullName evidence="6">DNA repair metallo-beta-lactamase domain-containing protein</fullName>
    </recommendedName>
</protein>
<name>D8MBJ6_BLAHO</name>
<proteinExistence type="predicted"/>
<organism evidence="4">
    <name type="scientific">Blastocystis hominis</name>
    <dbReference type="NCBI Taxonomy" id="12968"/>
    <lineage>
        <taxon>Eukaryota</taxon>
        <taxon>Sar</taxon>
        <taxon>Stramenopiles</taxon>
        <taxon>Bigyra</taxon>
        <taxon>Opalozoa</taxon>
        <taxon>Opalinata</taxon>
        <taxon>Blastocystidae</taxon>
        <taxon>Blastocystis</taxon>
    </lineage>
</organism>
<evidence type="ECO:0008006" key="6">
    <source>
        <dbReference type="Google" id="ProtNLM"/>
    </source>
</evidence>
<dbReference type="EMBL" id="FN668691">
    <property type="protein sequence ID" value="CBK25435.2"/>
    <property type="molecule type" value="Genomic_DNA"/>
</dbReference>
<dbReference type="GO" id="GO:0036297">
    <property type="term" value="P:interstrand cross-link repair"/>
    <property type="evidence" value="ECO:0007669"/>
    <property type="project" value="TreeGrafter"/>
</dbReference>
<keyword evidence="3" id="KW-0269">Exonuclease</keyword>
<dbReference type="InterPro" id="IPR036866">
    <property type="entry name" value="RibonucZ/Hydroxyglut_hydro"/>
</dbReference>